<dbReference type="CDD" id="cd14008">
    <property type="entry name" value="STKc_LKB1_CaMKK"/>
    <property type="match status" value="1"/>
</dbReference>
<dbReference type="InterPro" id="IPR011009">
    <property type="entry name" value="Kinase-like_dom_sf"/>
</dbReference>
<evidence type="ECO:0000313" key="8">
    <source>
        <dbReference type="Proteomes" id="UP000324800"/>
    </source>
</evidence>
<dbReference type="GO" id="GO:0005737">
    <property type="term" value="C:cytoplasm"/>
    <property type="evidence" value="ECO:0007669"/>
    <property type="project" value="TreeGrafter"/>
</dbReference>
<evidence type="ECO:0000256" key="3">
    <source>
        <dbReference type="PROSITE-ProRule" id="PRU10141"/>
    </source>
</evidence>
<protein>
    <submittedName>
        <fullName evidence="7">Putative Serine Threonine protein kinase</fullName>
    </submittedName>
</protein>
<dbReference type="EMBL" id="SNRW01007239">
    <property type="protein sequence ID" value="KAA6381586.1"/>
    <property type="molecule type" value="Genomic_DNA"/>
</dbReference>
<dbReference type="OrthoDB" id="68483at2759"/>
<dbReference type="GO" id="GO:0005524">
    <property type="term" value="F:ATP binding"/>
    <property type="evidence" value="ECO:0007669"/>
    <property type="project" value="UniProtKB-UniRule"/>
</dbReference>
<dbReference type="SUPFAM" id="SSF56112">
    <property type="entry name" value="Protein kinase-like (PK-like)"/>
    <property type="match status" value="1"/>
</dbReference>
<dbReference type="PROSITE" id="PS50011">
    <property type="entry name" value="PROTEIN_KINASE_DOM"/>
    <property type="match status" value="1"/>
</dbReference>
<accession>A0A5J4VGW5</accession>
<evidence type="ECO:0000313" key="7">
    <source>
        <dbReference type="EMBL" id="KAA6381586.1"/>
    </source>
</evidence>
<keyword evidence="1 3" id="KW-0547">Nucleotide-binding</keyword>
<evidence type="ECO:0000259" key="6">
    <source>
        <dbReference type="PROSITE" id="PS50011"/>
    </source>
</evidence>
<reference evidence="7 8" key="1">
    <citation type="submission" date="2019-03" db="EMBL/GenBank/DDBJ databases">
        <title>Single cell metagenomics reveals metabolic interactions within the superorganism composed of flagellate Streblomastix strix and complex community of Bacteroidetes bacteria on its surface.</title>
        <authorList>
            <person name="Treitli S.C."/>
            <person name="Kolisko M."/>
            <person name="Husnik F."/>
            <person name="Keeling P."/>
            <person name="Hampl V."/>
        </authorList>
    </citation>
    <scope>NUCLEOTIDE SEQUENCE [LARGE SCALE GENOMIC DNA]</scope>
    <source>
        <strain evidence="7">ST1C</strain>
    </source>
</reference>
<keyword evidence="4" id="KW-0723">Serine/threonine-protein kinase</keyword>
<gene>
    <name evidence="7" type="ORF">EZS28_022887</name>
</gene>
<evidence type="ECO:0000256" key="5">
    <source>
        <dbReference type="SAM" id="MobiDB-lite"/>
    </source>
</evidence>
<comment type="similarity">
    <text evidence="4">Belongs to the protein kinase superfamily.</text>
</comment>
<evidence type="ECO:0000256" key="2">
    <source>
        <dbReference type="ARBA" id="ARBA00022840"/>
    </source>
</evidence>
<dbReference type="SMART" id="SM00220">
    <property type="entry name" value="S_TKc"/>
    <property type="match status" value="1"/>
</dbReference>
<evidence type="ECO:0000256" key="4">
    <source>
        <dbReference type="RuleBase" id="RU000304"/>
    </source>
</evidence>
<dbReference type="PROSITE" id="PS00108">
    <property type="entry name" value="PROTEIN_KINASE_ST"/>
    <property type="match status" value="1"/>
</dbReference>
<keyword evidence="7" id="KW-0808">Transferase</keyword>
<sequence length="364" mass="41773">MTEVPSSPSSSLSKSESQQSIIETPRAQKIKDEDSGTRAINQYQILRMLGEGSFAKVKLVQVIGSPDELYAMKIVKKEVKRKSLLPNKGKPQVFGNKQEESMNKEVAIMKKMNHPNLVRLHEVIDDEQQKKLYMILEYVKGGPCFVFGQDPLNEDQARKFFRDVLVGVSYMHKNNIVHHDIKPDNLLMDENRNVKLSDFGTTILYEDLNLKIKEVRGSPPFIPPEAVNSDVYIDGYLPTLADVYALGATLFMFIFGHPPYHEENKYDIYEKGTLEKDPDKRFTIKQIRQHSWVTCHETLPLPDELEKVEVTCEDIEQAVTKLISFHHAQNKTNQYVENCSRETATGQKLEFIVNIIRLRFAKSV</sequence>
<dbReference type="InterPro" id="IPR017441">
    <property type="entry name" value="Protein_kinase_ATP_BS"/>
</dbReference>
<feature type="region of interest" description="Disordered" evidence="5">
    <location>
        <begin position="1"/>
        <end position="35"/>
    </location>
</feature>
<proteinExistence type="inferred from homology"/>
<organism evidence="7 8">
    <name type="scientific">Streblomastix strix</name>
    <dbReference type="NCBI Taxonomy" id="222440"/>
    <lineage>
        <taxon>Eukaryota</taxon>
        <taxon>Metamonada</taxon>
        <taxon>Preaxostyla</taxon>
        <taxon>Oxymonadida</taxon>
        <taxon>Streblomastigidae</taxon>
        <taxon>Streblomastix</taxon>
    </lineage>
</organism>
<keyword evidence="2 3" id="KW-0067">ATP-binding</keyword>
<dbReference type="Pfam" id="PF00069">
    <property type="entry name" value="Pkinase"/>
    <property type="match status" value="1"/>
</dbReference>
<keyword evidence="7" id="KW-0418">Kinase</keyword>
<dbReference type="PANTHER" id="PTHR24346:SF77">
    <property type="entry name" value="SERINE THREONINE PROTEIN KINASE"/>
    <property type="match status" value="1"/>
</dbReference>
<dbReference type="GO" id="GO:0004674">
    <property type="term" value="F:protein serine/threonine kinase activity"/>
    <property type="evidence" value="ECO:0007669"/>
    <property type="project" value="UniProtKB-KW"/>
</dbReference>
<evidence type="ECO:0000256" key="1">
    <source>
        <dbReference type="ARBA" id="ARBA00022741"/>
    </source>
</evidence>
<dbReference type="Proteomes" id="UP000324800">
    <property type="component" value="Unassembled WGS sequence"/>
</dbReference>
<feature type="binding site" evidence="3">
    <location>
        <position position="77"/>
    </location>
    <ligand>
        <name>ATP</name>
        <dbReference type="ChEBI" id="CHEBI:30616"/>
    </ligand>
</feature>
<comment type="caution">
    <text evidence="7">The sequence shown here is derived from an EMBL/GenBank/DDBJ whole genome shotgun (WGS) entry which is preliminary data.</text>
</comment>
<dbReference type="InterPro" id="IPR000719">
    <property type="entry name" value="Prot_kinase_dom"/>
</dbReference>
<dbReference type="PROSITE" id="PS00107">
    <property type="entry name" value="PROTEIN_KINASE_ATP"/>
    <property type="match status" value="1"/>
</dbReference>
<feature type="compositionally biased region" description="Low complexity" evidence="5">
    <location>
        <begin position="1"/>
        <end position="23"/>
    </location>
</feature>
<dbReference type="PANTHER" id="PTHR24346">
    <property type="entry name" value="MAP/MICROTUBULE AFFINITY-REGULATING KINASE"/>
    <property type="match status" value="1"/>
</dbReference>
<dbReference type="GO" id="GO:0035556">
    <property type="term" value="P:intracellular signal transduction"/>
    <property type="evidence" value="ECO:0007669"/>
    <property type="project" value="TreeGrafter"/>
</dbReference>
<dbReference type="InterPro" id="IPR008271">
    <property type="entry name" value="Ser/Thr_kinase_AS"/>
</dbReference>
<feature type="domain" description="Protein kinase" evidence="6">
    <location>
        <begin position="43"/>
        <end position="293"/>
    </location>
</feature>
<name>A0A5J4VGW5_9EUKA</name>
<dbReference type="AlphaFoldDB" id="A0A5J4VGW5"/>
<dbReference type="Gene3D" id="1.10.510.10">
    <property type="entry name" value="Transferase(Phosphotransferase) domain 1"/>
    <property type="match status" value="1"/>
</dbReference>